<evidence type="ECO:0000313" key="13">
    <source>
        <dbReference type="EMBL" id="PWZ03120.1"/>
    </source>
</evidence>
<accession>A0A317XYV1</accession>
<evidence type="ECO:0000256" key="9">
    <source>
        <dbReference type="ARBA" id="ARBA00048586"/>
    </source>
</evidence>
<evidence type="ECO:0000256" key="10">
    <source>
        <dbReference type="RuleBase" id="RU365024"/>
    </source>
</evidence>
<dbReference type="SUPFAM" id="SSF56024">
    <property type="entry name" value="Phospholipase D/nuclease"/>
    <property type="match status" value="1"/>
</dbReference>
<comment type="pathway">
    <text evidence="1 10">Phospholipid metabolism; phosphatidylglycerol biosynthesis; phosphatidylglycerol from CDP-diacylglycerol: step 1/2.</text>
</comment>
<evidence type="ECO:0000313" key="14">
    <source>
        <dbReference type="Proteomes" id="UP000246740"/>
    </source>
</evidence>
<name>A0A317XYV1_9BASI</name>
<protein>
    <recommendedName>
        <fullName evidence="10">CDP-diacylglycerol--glycerol-3-phosphate 3-phosphatidyltransferase</fullName>
        <ecNumber evidence="10">2.7.8.5</ecNumber>
    </recommendedName>
</protein>
<keyword evidence="8 10" id="KW-1208">Phospholipid metabolism</keyword>
<keyword evidence="5" id="KW-0677">Repeat</keyword>
<comment type="catalytic activity">
    <reaction evidence="9 10">
        <text>a CDP-1,2-diacyl-sn-glycerol + sn-glycerol 3-phosphate = a 1,2-diacyl-sn-glycero-3-phospho-(1'-sn-glycero-3'-phosphate) + CMP + H(+)</text>
        <dbReference type="Rhea" id="RHEA:12593"/>
        <dbReference type="ChEBI" id="CHEBI:15378"/>
        <dbReference type="ChEBI" id="CHEBI:57597"/>
        <dbReference type="ChEBI" id="CHEBI:58332"/>
        <dbReference type="ChEBI" id="CHEBI:60110"/>
        <dbReference type="ChEBI" id="CHEBI:60377"/>
        <dbReference type="EC" id="2.7.8.5"/>
    </reaction>
</comment>
<dbReference type="PIRSF" id="PIRSF000850">
    <property type="entry name" value="Phospholipase_D_PSS"/>
    <property type="match status" value="1"/>
</dbReference>
<dbReference type="GO" id="GO:0008444">
    <property type="term" value="F:CDP-diacylglycerol-glycerol-3-phosphate 3-phosphatidyltransferase activity"/>
    <property type="evidence" value="ECO:0007669"/>
    <property type="project" value="UniProtKB-EC"/>
</dbReference>
<dbReference type="GO" id="GO:0005524">
    <property type="term" value="F:ATP binding"/>
    <property type="evidence" value="ECO:0007669"/>
    <property type="project" value="UniProtKB-KW"/>
</dbReference>
<keyword evidence="7 10" id="KW-0594">Phospholipid biosynthesis</keyword>
<dbReference type="OrthoDB" id="10250191at2759"/>
<dbReference type="EMBL" id="KZ819188">
    <property type="protein sequence ID" value="PWZ03120.1"/>
    <property type="molecule type" value="Genomic_DNA"/>
</dbReference>
<dbReference type="InterPro" id="IPR001736">
    <property type="entry name" value="PLipase_D/transphosphatidylase"/>
</dbReference>
<dbReference type="InParanoid" id="A0A317XYV1"/>
<evidence type="ECO:0000256" key="5">
    <source>
        <dbReference type="ARBA" id="ARBA00022737"/>
    </source>
</evidence>
<evidence type="ECO:0000256" key="11">
    <source>
        <dbReference type="SAM" id="MobiDB-lite"/>
    </source>
</evidence>
<dbReference type="EC" id="2.7.8.5" evidence="10"/>
<keyword evidence="3 10" id="KW-0444">Lipid biosynthesis</keyword>
<feature type="compositionally biased region" description="Low complexity" evidence="11">
    <location>
        <begin position="441"/>
        <end position="452"/>
    </location>
</feature>
<dbReference type="GO" id="GO:0032049">
    <property type="term" value="P:cardiolipin biosynthetic process"/>
    <property type="evidence" value="ECO:0007669"/>
    <property type="project" value="InterPro"/>
</dbReference>
<dbReference type="InterPro" id="IPR016270">
    <property type="entry name" value="PGS1"/>
</dbReference>
<dbReference type="STRING" id="1882483.A0A317XYV1"/>
<gene>
    <name evidence="13" type="ORF">BCV70DRAFT_197354</name>
</gene>
<dbReference type="InterPro" id="IPR025202">
    <property type="entry name" value="PLD-like_dom"/>
</dbReference>
<proteinExistence type="inferred from homology"/>
<feature type="domain" description="PLD phosphodiesterase" evidence="12">
    <location>
        <begin position="148"/>
        <end position="174"/>
    </location>
</feature>
<evidence type="ECO:0000259" key="12">
    <source>
        <dbReference type="PROSITE" id="PS50035"/>
    </source>
</evidence>
<feature type="compositionally biased region" description="Basic and acidic residues" evidence="11">
    <location>
        <begin position="455"/>
        <end position="464"/>
    </location>
</feature>
<evidence type="ECO:0000256" key="3">
    <source>
        <dbReference type="ARBA" id="ARBA00022516"/>
    </source>
</evidence>
<evidence type="ECO:0000256" key="6">
    <source>
        <dbReference type="ARBA" id="ARBA00023098"/>
    </source>
</evidence>
<dbReference type="AlphaFoldDB" id="A0A317XYV1"/>
<reference evidence="13 14" key="1">
    <citation type="journal article" date="2018" name="Mol. Biol. Evol.">
        <title>Broad Genomic Sampling Reveals a Smut Pathogenic Ancestry of the Fungal Clade Ustilaginomycotina.</title>
        <authorList>
            <person name="Kijpornyongpan T."/>
            <person name="Mondo S.J."/>
            <person name="Barry K."/>
            <person name="Sandor L."/>
            <person name="Lee J."/>
            <person name="Lipzen A."/>
            <person name="Pangilinan J."/>
            <person name="LaButti K."/>
            <person name="Hainaut M."/>
            <person name="Henrissat B."/>
            <person name="Grigoriev I.V."/>
            <person name="Spatafora J.W."/>
            <person name="Aime M.C."/>
        </authorList>
    </citation>
    <scope>NUCLEOTIDE SEQUENCE [LARGE SCALE GENOMIC DNA]</scope>
    <source>
        <strain evidence="13 14">MCA 3645</strain>
    </source>
</reference>
<keyword evidence="4 10" id="KW-0808">Transferase</keyword>
<keyword evidence="10" id="KW-0496">Mitochondrion</keyword>
<evidence type="ECO:0000256" key="1">
    <source>
        <dbReference type="ARBA" id="ARBA00005042"/>
    </source>
</evidence>
<dbReference type="CDD" id="cd09137">
    <property type="entry name" value="PLDc_PGS1_euk_2"/>
    <property type="match status" value="1"/>
</dbReference>
<evidence type="ECO:0000256" key="8">
    <source>
        <dbReference type="ARBA" id="ARBA00023264"/>
    </source>
</evidence>
<comment type="subcellular location">
    <subcellularLocation>
        <location evidence="10">Mitochondrion</location>
    </subcellularLocation>
</comment>
<dbReference type="PANTHER" id="PTHR12586">
    <property type="entry name" value="CDP-DIACYLGLYCEROL--SERINE O-PHOSPHATIDYLTRANSFERASE"/>
    <property type="match status" value="1"/>
</dbReference>
<sequence length="543" mass="61566">MSRPTSNAFHDAHHLTRKLAMELGLPVFRASGEQLQIIEEPSHFYSTLKHEIALAQSRIFLASLYIGKEETELIEELRAALARSQHLRITILVDALRSTREPAPSPSCASLVASLARDFPDRVELRLYRTPKLKKWLERIVGKRFNEGWGLQHMKIYGFDNDVIISGANLSRDYFTNRRDRYLLIRQHSQISDYLYQLVETVARFSYRLDATTSPDAEAVRTSYSDWKLTWDGGRSLPISAPASSDSLTSSSMSTWPEEGWSAAAAQTIESFTKEWQSRTERPAYDANVDTLLLPLLQMGPFGIRQETQAVPQLFELAQQASANSAKASVLDLTSGYFSLYRPYQALLTRAQRARSSIVRIICAAPESNGFFQSKGVSGWIPDAYTWFEYQFWSLLQRRSRLLRQGEREEDEGGVEIREWRKQGWTYHAKGIWYTPPPLSSPMSSATSSIPTEASEQHGKHDDGPSMVHVGSSNYGSRSSDLDLECTLLISTTSNALRKRLGEEVEGLRRDADDVVDAALFERPDRQVRRRVKIAAWFLKGML</sequence>
<dbReference type="Pfam" id="PF13091">
    <property type="entry name" value="PLDc_2"/>
    <property type="match status" value="1"/>
</dbReference>
<keyword evidence="6 10" id="KW-0443">Lipid metabolism</keyword>
<dbReference type="PROSITE" id="PS50035">
    <property type="entry name" value="PLD"/>
    <property type="match status" value="1"/>
</dbReference>
<evidence type="ECO:0000256" key="2">
    <source>
        <dbReference type="ARBA" id="ARBA00010682"/>
    </source>
</evidence>
<dbReference type="Proteomes" id="UP000246740">
    <property type="component" value="Unassembled WGS sequence"/>
</dbReference>
<keyword evidence="14" id="KW-1185">Reference proteome</keyword>
<keyword evidence="10" id="KW-0067">ATP-binding</keyword>
<evidence type="ECO:0000256" key="7">
    <source>
        <dbReference type="ARBA" id="ARBA00023209"/>
    </source>
</evidence>
<keyword evidence="10" id="KW-0547">Nucleotide-binding</keyword>
<comment type="similarity">
    <text evidence="2 10">Belongs to the CDP-alcohol phosphatidyltransferase class-II family.</text>
</comment>
<dbReference type="Gene3D" id="3.30.870.10">
    <property type="entry name" value="Endonuclease Chain A"/>
    <property type="match status" value="2"/>
</dbReference>
<dbReference type="GO" id="GO:0005739">
    <property type="term" value="C:mitochondrion"/>
    <property type="evidence" value="ECO:0007669"/>
    <property type="project" value="UniProtKB-SubCell"/>
</dbReference>
<dbReference type="CDD" id="cd09135">
    <property type="entry name" value="PLDc_PGS1_euk_1"/>
    <property type="match status" value="1"/>
</dbReference>
<evidence type="ECO:0000256" key="4">
    <source>
        <dbReference type="ARBA" id="ARBA00022679"/>
    </source>
</evidence>
<dbReference type="FunCoup" id="A0A317XYV1">
    <property type="interactions" value="498"/>
</dbReference>
<dbReference type="PANTHER" id="PTHR12586:SF1">
    <property type="entry name" value="CDP-DIACYLGLYCEROL--GLYCEROL-3-PHOSPHATE 3-PHOSPHATIDYLTRANSFERASE, MITOCHONDRIAL"/>
    <property type="match status" value="1"/>
</dbReference>
<organism evidence="13 14">
    <name type="scientific">Testicularia cyperi</name>
    <dbReference type="NCBI Taxonomy" id="1882483"/>
    <lineage>
        <taxon>Eukaryota</taxon>
        <taxon>Fungi</taxon>
        <taxon>Dikarya</taxon>
        <taxon>Basidiomycota</taxon>
        <taxon>Ustilaginomycotina</taxon>
        <taxon>Ustilaginomycetes</taxon>
        <taxon>Ustilaginales</taxon>
        <taxon>Anthracoideaceae</taxon>
        <taxon>Testicularia</taxon>
    </lineage>
</organism>
<comment type="function">
    <text evidence="10">Functions in the biosynthesis of the anionic phospholipids phosphatidylglycerol and cardiolipin.</text>
</comment>
<feature type="region of interest" description="Disordered" evidence="11">
    <location>
        <begin position="439"/>
        <end position="474"/>
    </location>
</feature>
<dbReference type="UniPathway" id="UPA00084">
    <property type="reaction ID" value="UER00503"/>
</dbReference>